<evidence type="ECO:0000313" key="2">
    <source>
        <dbReference type="EMBL" id="TGM61802.1"/>
    </source>
</evidence>
<feature type="transmembrane region" description="Helical" evidence="1">
    <location>
        <begin position="78"/>
        <end position="101"/>
    </location>
</feature>
<proteinExistence type="predicted"/>
<evidence type="ECO:0000313" key="3">
    <source>
        <dbReference type="Proteomes" id="UP000298112"/>
    </source>
</evidence>
<accession>A0ABY2NU56</accession>
<feature type="transmembrane region" description="Helical" evidence="1">
    <location>
        <begin position="151"/>
        <end position="171"/>
    </location>
</feature>
<feature type="transmembrane region" description="Helical" evidence="1">
    <location>
        <begin position="12"/>
        <end position="31"/>
    </location>
</feature>
<feature type="transmembrane region" description="Helical" evidence="1">
    <location>
        <begin position="177"/>
        <end position="199"/>
    </location>
</feature>
<keyword evidence="1" id="KW-0812">Transmembrane</keyword>
<sequence length="213" mass="24914">MSKTINRIFNNQLFYFTVFAFLSSQILNLIFGKGDSLILTLLYLILFVLQIYFLLLLIFELTKPVQNNYNVDFKSFSLYIIAISIIFGFLGSSMTIINALYSELIFSIYTSAIFLLLTKIPYLFILVSYISARNFQSMNLHLTLIINEPKLRTYFIFMILIEFTPLIFLILELYFSPIITVLTNFSIYILSGILMLIIIEKLQSISRNQRTYR</sequence>
<name>A0ABY2NU56_9LEPT</name>
<gene>
    <name evidence="2" type="ORF">EHQ95_00090</name>
</gene>
<reference evidence="3" key="1">
    <citation type="journal article" date="2019" name="PLoS Negl. Trop. Dis.">
        <title>Revisiting the worldwide diversity of Leptospira species in the environment.</title>
        <authorList>
            <person name="Vincent A.T."/>
            <person name="Schiettekatte O."/>
            <person name="Bourhy P."/>
            <person name="Veyrier F.J."/>
            <person name="Picardeau M."/>
        </authorList>
    </citation>
    <scope>NUCLEOTIDE SEQUENCE [LARGE SCALE GENOMIC DNA]</scope>
    <source>
        <strain evidence="3">201601955</strain>
    </source>
</reference>
<evidence type="ECO:0000256" key="1">
    <source>
        <dbReference type="SAM" id="Phobius"/>
    </source>
</evidence>
<keyword evidence="1" id="KW-1133">Transmembrane helix</keyword>
<organism evidence="2 3">
    <name type="scientific">Leptospira vanthielii</name>
    <dbReference type="NCBI Taxonomy" id="293085"/>
    <lineage>
        <taxon>Bacteria</taxon>
        <taxon>Pseudomonadati</taxon>
        <taxon>Spirochaetota</taxon>
        <taxon>Spirochaetia</taxon>
        <taxon>Leptospirales</taxon>
        <taxon>Leptospiraceae</taxon>
        <taxon>Leptospira</taxon>
    </lineage>
</organism>
<feature type="transmembrane region" description="Helical" evidence="1">
    <location>
        <begin position="107"/>
        <end position="130"/>
    </location>
</feature>
<keyword evidence="1" id="KW-0472">Membrane</keyword>
<feature type="transmembrane region" description="Helical" evidence="1">
    <location>
        <begin position="37"/>
        <end position="58"/>
    </location>
</feature>
<dbReference type="EMBL" id="RQHF01000003">
    <property type="protein sequence ID" value="TGM61802.1"/>
    <property type="molecule type" value="Genomic_DNA"/>
</dbReference>
<dbReference type="Proteomes" id="UP000298112">
    <property type="component" value="Unassembled WGS sequence"/>
</dbReference>
<protein>
    <submittedName>
        <fullName evidence="2">Uncharacterized protein</fullName>
    </submittedName>
</protein>
<comment type="caution">
    <text evidence="2">The sequence shown here is derived from an EMBL/GenBank/DDBJ whole genome shotgun (WGS) entry which is preliminary data.</text>
</comment>
<keyword evidence="3" id="KW-1185">Reference proteome</keyword>